<gene>
    <name evidence="2" type="ORF">A2937_00885</name>
</gene>
<dbReference type="EMBL" id="MHUW01000012">
    <property type="protein sequence ID" value="OHA83870.1"/>
    <property type="molecule type" value="Genomic_DNA"/>
</dbReference>
<dbReference type="AlphaFoldDB" id="A0A1G2SFP2"/>
<dbReference type="PANTHER" id="PTHR34138:SF1">
    <property type="entry name" value="CELL SHAPE-DETERMINING PROTEIN MREC"/>
    <property type="match status" value="1"/>
</dbReference>
<dbReference type="GO" id="GO:0008360">
    <property type="term" value="P:regulation of cell shape"/>
    <property type="evidence" value="ECO:0007669"/>
    <property type="project" value="InterPro"/>
</dbReference>
<accession>A0A1G2SFP2</accession>
<feature type="domain" description="Rod shape-determining protein MreC beta-barrel core" evidence="1">
    <location>
        <begin position="127"/>
        <end position="262"/>
    </location>
</feature>
<evidence type="ECO:0000313" key="3">
    <source>
        <dbReference type="Proteomes" id="UP000177987"/>
    </source>
</evidence>
<dbReference type="InterPro" id="IPR055342">
    <property type="entry name" value="MreC_beta-barrel_core"/>
</dbReference>
<proteinExistence type="predicted"/>
<dbReference type="STRING" id="1802727.A2937_00885"/>
<dbReference type="GO" id="GO:0005886">
    <property type="term" value="C:plasma membrane"/>
    <property type="evidence" value="ECO:0007669"/>
    <property type="project" value="TreeGrafter"/>
</dbReference>
<organism evidence="2 3">
    <name type="scientific">Candidatus Yonathbacteria bacterium RIFCSPLOWO2_01_FULL_47_33b</name>
    <dbReference type="NCBI Taxonomy" id="1802727"/>
    <lineage>
        <taxon>Bacteria</taxon>
        <taxon>Candidatus Yonathiibacteriota</taxon>
    </lineage>
</organism>
<evidence type="ECO:0000259" key="1">
    <source>
        <dbReference type="Pfam" id="PF04085"/>
    </source>
</evidence>
<dbReference type="Proteomes" id="UP000177987">
    <property type="component" value="Unassembled WGS sequence"/>
</dbReference>
<protein>
    <recommendedName>
        <fullName evidence="1">Rod shape-determining protein MreC beta-barrel core domain-containing protein</fullName>
    </recommendedName>
</protein>
<name>A0A1G2SFP2_9BACT</name>
<dbReference type="PANTHER" id="PTHR34138">
    <property type="entry name" value="CELL SHAPE-DETERMINING PROTEIN MREC"/>
    <property type="match status" value="1"/>
</dbReference>
<evidence type="ECO:0000313" key="2">
    <source>
        <dbReference type="EMBL" id="OHA83870.1"/>
    </source>
</evidence>
<dbReference type="InterPro" id="IPR007221">
    <property type="entry name" value="MreC"/>
</dbReference>
<reference evidence="2 3" key="1">
    <citation type="journal article" date="2016" name="Nat. Commun.">
        <title>Thousands of microbial genomes shed light on interconnected biogeochemical processes in an aquifer system.</title>
        <authorList>
            <person name="Anantharaman K."/>
            <person name="Brown C.T."/>
            <person name="Hug L.A."/>
            <person name="Sharon I."/>
            <person name="Castelle C.J."/>
            <person name="Probst A.J."/>
            <person name="Thomas B.C."/>
            <person name="Singh A."/>
            <person name="Wilkins M.J."/>
            <person name="Karaoz U."/>
            <person name="Brodie E.L."/>
            <person name="Williams K.H."/>
            <person name="Hubbard S.S."/>
            <person name="Banfield J.F."/>
        </authorList>
    </citation>
    <scope>NUCLEOTIDE SEQUENCE [LARGE SCALE GENOMIC DNA]</scope>
</reference>
<comment type="caution">
    <text evidence="2">The sequence shown here is derived from an EMBL/GenBank/DDBJ whole genome shotgun (WGS) entry which is preliminary data.</text>
</comment>
<dbReference type="Gene3D" id="2.40.10.340">
    <property type="entry name" value="Rod shape-determining protein MreC, domain 1"/>
    <property type="match status" value="1"/>
</dbReference>
<dbReference type="Pfam" id="PF04085">
    <property type="entry name" value="MreC"/>
    <property type="match status" value="1"/>
</dbReference>
<sequence length="265" mass="28351">MKATYRRDNSPTKRRFFTLAALVLVSFLVLSAGPVRGVLSRAVYSTAPGLWELGGNIEGSWNAFWGEFRLKRSLVHENETLKEEVSRMQAQVLDRNLLEDRVLALEEKLGRAGSDVRVSANVLAGPGRSLYDTLIIDAGTEQGILVGDRVVYVGAGVIGTVVETYPASAKVRLFSSPGEETAVVIGGQSIPAVAHGRGMGNFEAKVPQGSLVAIGDNVLIPGGNMILGVVGATEEKPAEPFMHVFFRTPFNISAISSVEVIKSTP</sequence>
<dbReference type="InterPro" id="IPR042177">
    <property type="entry name" value="Cell/Rod_1"/>
</dbReference>